<dbReference type="InterPro" id="IPR050104">
    <property type="entry name" value="FMN-dep_NADH:Q_OxRdtase_AzoR1"/>
</dbReference>
<reference evidence="8 9" key="1">
    <citation type="submission" date="2018-04" db="EMBL/GenBank/DDBJ databases">
        <title>Denitrifier Microvirgula.</title>
        <authorList>
            <person name="Anderson E."/>
            <person name="Jang J."/>
            <person name="Ishii S."/>
        </authorList>
    </citation>
    <scope>NUCLEOTIDE SEQUENCE [LARGE SCALE GENOMIC DNA]</scope>
    <source>
        <strain evidence="8 9">BE2.4</strain>
    </source>
</reference>
<evidence type="ECO:0000256" key="2">
    <source>
        <dbReference type="ARBA" id="ARBA00022643"/>
    </source>
</evidence>
<evidence type="ECO:0000256" key="6">
    <source>
        <dbReference type="HAMAP-Rule" id="MF_01216"/>
    </source>
</evidence>
<comment type="caution">
    <text evidence="6">Lacks conserved residue(s) required for the propagation of feature annotation.</text>
</comment>
<dbReference type="STRING" id="1122240.GCA_000620105_03106"/>
<gene>
    <name evidence="6" type="primary">azoR</name>
    <name evidence="8" type="ORF">DAI18_02905</name>
</gene>
<dbReference type="GO" id="GO:0009055">
    <property type="term" value="F:electron transfer activity"/>
    <property type="evidence" value="ECO:0007669"/>
    <property type="project" value="UniProtKB-UniRule"/>
</dbReference>
<dbReference type="GO" id="GO:0016655">
    <property type="term" value="F:oxidoreductase activity, acting on NAD(P)H, quinone or similar compound as acceptor"/>
    <property type="evidence" value="ECO:0007669"/>
    <property type="project" value="InterPro"/>
</dbReference>
<keyword evidence="2 6" id="KW-0288">FMN</keyword>
<accession>A0A2S0P6T1</accession>
<comment type="catalytic activity">
    <reaction evidence="5">
        <text>N,N-dimethyl-1,4-phenylenediamine + anthranilate + 2 NAD(+) = 2-(4-dimethylaminophenyl)diazenylbenzoate + 2 NADH + 2 H(+)</text>
        <dbReference type="Rhea" id="RHEA:55872"/>
        <dbReference type="ChEBI" id="CHEBI:15378"/>
        <dbReference type="ChEBI" id="CHEBI:15783"/>
        <dbReference type="ChEBI" id="CHEBI:16567"/>
        <dbReference type="ChEBI" id="CHEBI:57540"/>
        <dbReference type="ChEBI" id="CHEBI:57945"/>
        <dbReference type="ChEBI" id="CHEBI:71579"/>
        <dbReference type="EC" id="1.7.1.17"/>
    </reaction>
    <physiologicalReaction direction="right-to-left" evidence="5">
        <dbReference type="Rhea" id="RHEA:55874"/>
    </physiologicalReaction>
</comment>
<evidence type="ECO:0000256" key="5">
    <source>
        <dbReference type="ARBA" id="ARBA00048542"/>
    </source>
</evidence>
<protein>
    <recommendedName>
        <fullName evidence="6">FMN dependent NADH:quinone oxidoreductase</fullName>
        <ecNumber evidence="6">1.6.5.-</ecNumber>
    </recommendedName>
    <alternativeName>
        <fullName evidence="6">Azo-dye reductase</fullName>
    </alternativeName>
    <alternativeName>
        <fullName evidence="6">FMN-dependent NADH-azo compound oxidoreductase</fullName>
    </alternativeName>
    <alternativeName>
        <fullName evidence="6">FMN-dependent NADH-azoreductase</fullName>
        <ecNumber evidence="6">1.7.1.17</ecNumber>
    </alternativeName>
</protein>
<dbReference type="SUPFAM" id="SSF52218">
    <property type="entry name" value="Flavoproteins"/>
    <property type="match status" value="1"/>
</dbReference>
<feature type="binding site" evidence="6">
    <location>
        <begin position="96"/>
        <end position="99"/>
    </location>
    <ligand>
        <name>FMN</name>
        <dbReference type="ChEBI" id="CHEBI:58210"/>
    </ligand>
</feature>
<feature type="binding site" evidence="6">
    <location>
        <begin position="16"/>
        <end position="18"/>
    </location>
    <ligand>
        <name>FMN</name>
        <dbReference type="ChEBI" id="CHEBI:58210"/>
    </ligand>
</feature>
<dbReference type="OrthoDB" id="9787136at2"/>
<evidence type="ECO:0000259" key="7">
    <source>
        <dbReference type="Pfam" id="PF02525"/>
    </source>
</evidence>
<comment type="similarity">
    <text evidence="6">Belongs to the azoreductase type 1 family.</text>
</comment>
<evidence type="ECO:0000313" key="9">
    <source>
        <dbReference type="Proteomes" id="UP000244173"/>
    </source>
</evidence>
<dbReference type="InterPro" id="IPR023048">
    <property type="entry name" value="NADH:quinone_OxRdtase_FMN_depd"/>
</dbReference>
<keyword evidence="9" id="KW-1185">Reference proteome</keyword>
<dbReference type="AlphaFoldDB" id="A0A2S0P6T1"/>
<dbReference type="EMBL" id="CP028519">
    <property type="protein sequence ID" value="AVY93109.1"/>
    <property type="molecule type" value="Genomic_DNA"/>
</dbReference>
<dbReference type="EC" id="1.6.5.-" evidence="6"/>
<comment type="function">
    <text evidence="6">Quinone reductase that provides resistance to thiol-specific stress caused by electrophilic quinones.</text>
</comment>
<dbReference type="PANTHER" id="PTHR43741">
    <property type="entry name" value="FMN-DEPENDENT NADH-AZOREDUCTASE 1"/>
    <property type="match status" value="1"/>
</dbReference>
<dbReference type="EC" id="1.7.1.17" evidence="6"/>
<evidence type="ECO:0000256" key="1">
    <source>
        <dbReference type="ARBA" id="ARBA00022630"/>
    </source>
</evidence>
<dbReference type="Proteomes" id="UP000244173">
    <property type="component" value="Chromosome"/>
</dbReference>
<evidence type="ECO:0000256" key="3">
    <source>
        <dbReference type="ARBA" id="ARBA00023002"/>
    </source>
</evidence>
<comment type="catalytic activity">
    <reaction evidence="6">
        <text>2 a quinone + NADH + H(+) = 2 a 1,4-benzosemiquinone + NAD(+)</text>
        <dbReference type="Rhea" id="RHEA:65952"/>
        <dbReference type="ChEBI" id="CHEBI:15378"/>
        <dbReference type="ChEBI" id="CHEBI:57540"/>
        <dbReference type="ChEBI" id="CHEBI:57945"/>
        <dbReference type="ChEBI" id="CHEBI:132124"/>
        <dbReference type="ChEBI" id="CHEBI:134225"/>
    </reaction>
</comment>
<dbReference type="GO" id="GO:0016652">
    <property type="term" value="F:oxidoreductase activity, acting on NAD(P)H as acceptor"/>
    <property type="evidence" value="ECO:0007669"/>
    <property type="project" value="UniProtKB-UniRule"/>
</dbReference>
<comment type="function">
    <text evidence="6">Also exhibits azoreductase activity. Catalyzes the reductive cleavage of the azo bond in aromatic azo compounds to the corresponding amines.</text>
</comment>
<organism evidence="8 9">
    <name type="scientific">Microvirgula aerodenitrificans</name>
    <dbReference type="NCBI Taxonomy" id="57480"/>
    <lineage>
        <taxon>Bacteria</taxon>
        <taxon>Pseudomonadati</taxon>
        <taxon>Pseudomonadota</taxon>
        <taxon>Betaproteobacteria</taxon>
        <taxon>Neisseriales</taxon>
        <taxon>Aquaspirillaceae</taxon>
        <taxon>Microvirgula</taxon>
    </lineage>
</organism>
<keyword evidence="3 6" id="KW-0560">Oxidoreductase</keyword>
<comment type="subunit">
    <text evidence="6">Homodimer.</text>
</comment>
<dbReference type="InterPro" id="IPR003680">
    <property type="entry name" value="Flavodoxin_fold"/>
</dbReference>
<dbReference type="Gene3D" id="3.40.50.360">
    <property type="match status" value="1"/>
</dbReference>
<keyword evidence="4 6" id="KW-0520">NAD</keyword>
<dbReference type="Pfam" id="PF02525">
    <property type="entry name" value="Flavodoxin_2"/>
    <property type="match status" value="1"/>
</dbReference>
<comment type="cofactor">
    <cofactor evidence="6">
        <name>FMN</name>
        <dbReference type="ChEBI" id="CHEBI:58210"/>
    </cofactor>
    <text evidence="6">Binds 1 FMN per subunit.</text>
</comment>
<dbReference type="PANTHER" id="PTHR43741:SF2">
    <property type="entry name" value="FMN-DEPENDENT NADH:QUINONE OXIDOREDUCTASE"/>
    <property type="match status" value="1"/>
</dbReference>
<proteinExistence type="inferred from homology"/>
<feature type="domain" description="Flavodoxin-like fold" evidence="7">
    <location>
        <begin position="2"/>
        <end position="197"/>
    </location>
</feature>
<feature type="binding site" evidence="6">
    <location>
        <position position="10"/>
    </location>
    <ligand>
        <name>FMN</name>
        <dbReference type="ChEBI" id="CHEBI:58210"/>
    </ligand>
</feature>
<keyword evidence="1 6" id="KW-0285">Flavoprotein</keyword>
<dbReference type="KEGG" id="maer:DAI18_02905"/>
<sequence length="201" mass="21582">MMNVLKITSSARGQVSESTRLADNYITALRAVQPELKVVTRDLATDALPHIDGNVLGAFFTPAEQRTAEQQALIARSDALVAELQAADAIVLAVPMYNFGIPSTLKAYFDWIARAGVTFKYTPTGPVGLLADKPVTVFAARGGLYQGTPHDTQTGYLKDFLGFIGLKSVEFVYAEGLNMGDELRAKAEAEAASRIAELVAD</sequence>
<dbReference type="InterPro" id="IPR029039">
    <property type="entry name" value="Flavoprotein-like_sf"/>
</dbReference>
<dbReference type="GO" id="GO:0010181">
    <property type="term" value="F:FMN binding"/>
    <property type="evidence" value="ECO:0007669"/>
    <property type="project" value="UniProtKB-UniRule"/>
</dbReference>
<evidence type="ECO:0000313" key="8">
    <source>
        <dbReference type="EMBL" id="AVY93109.1"/>
    </source>
</evidence>
<name>A0A2S0P6T1_9NEIS</name>
<evidence type="ECO:0000256" key="4">
    <source>
        <dbReference type="ARBA" id="ARBA00023027"/>
    </source>
</evidence>
<dbReference type="HAMAP" id="MF_01216">
    <property type="entry name" value="Azoreductase_type1"/>
    <property type="match status" value="1"/>
</dbReference>